<evidence type="ECO:0000313" key="2">
    <source>
        <dbReference type="EMBL" id="OCK74199.1"/>
    </source>
</evidence>
<accession>A0A8E2DYX6</accession>
<dbReference type="InterPro" id="IPR003837">
    <property type="entry name" value="GatC"/>
</dbReference>
<protein>
    <recommendedName>
        <fullName evidence="1">Glutamyl-tRNA amidotransferase complex subunit Gta3 domain-containing protein</fullName>
    </recommendedName>
</protein>
<dbReference type="SUPFAM" id="SSF141000">
    <property type="entry name" value="Glu-tRNAGln amidotransferase C subunit"/>
    <property type="match status" value="1"/>
</dbReference>
<dbReference type="GO" id="GO:0006450">
    <property type="term" value="P:regulation of translational fidelity"/>
    <property type="evidence" value="ECO:0007669"/>
    <property type="project" value="InterPro"/>
</dbReference>
<dbReference type="GO" id="GO:0032543">
    <property type="term" value="P:mitochondrial translation"/>
    <property type="evidence" value="ECO:0007669"/>
    <property type="project" value="TreeGrafter"/>
</dbReference>
<dbReference type="PANTHER" id="PTHR15004">
    <property type="entry name" value="GLUTAMYL-TRNA(GLN) AMIDOTRANSFERASE SUBUNIT C, MITOCHONDRIAL"/>
    <property type="match status" value="1"/>
</dbReference>
<dbReference type="InterPro" id="IPR049545">
    <property type="entry name" value="Gta3_dom"/>
</dbReference>
<proteinExistence type="predicted"/>
<evidence type="ECO:0000259" key="1">
    <source>
        <dbReference type="Pfam" id="PF20978"/>
    </source>
</evidence>
<name>A0A8E2DYX6_9PEZI</name>
<dbReference type="PANTHER" id="PTHR15004:SF0">
    <property type="entry name" value="GLUTAMYL-TRNA(GLN) AMIDOTRANSFERASE SUBUNIT C, MITOCHONDRIAL"/>
    <property type="match status" value="1"/>
</dbReference>
<dbReference type="EMBL" id="KV745532">
    <property type="protein sequence ID" value="OCK74199.1"/>
    <property type="molecule type" value="Genomic_DNA"/>
</dbReference>
<dbReference type="GO" id="GO:0030956">
    <property type="term" value="C:glutamyl-tRNA(Gln) amidotransferase complex"/>
    <property type="evidence" value="ECO:0007669"/>
    <property type="project" value="TreeGrafter"/>
</dbReference>
<dbReference type="GO" id="GO:0005739">
    <property type="term" value="C:mitochondrion"/>
    <property type="evidence" value="ECO:0007669"/>
    <property type="project" value="TreeGrafter"/>
</dbReference>
<reference evidence="2 3" key="1">
    <citation type="journal article" date="2016" name="Nat. Commun.">
        <title>Ectomycorrhizal ecology is imprinted in the genome of the dominant symbiotic fungus Cenococcum geophilum.</title>
        <authorList>
            <consortium name="DOE Joint Genome Institute"/>
            <person name="Peter M."/>
            <person name="Kohler A."/>
            <person name="Ohm R.A."/>
            <person name="Kuo A."/>
            <person name="Krutzmann J."/>
            <person name="Morin E."/>
            <person name="Arend M."/>
            <person name="Barry K.W."/>
            <person name="Binder M."/>
            <person name="Choi C."/>
            <person name="Clum A."/>
            <person name="Copeland A."/>
            <person name="Grisel N."/>
            <person name="Haridas S."/>
            <person name="Kipfer T."/>
            <person name="LaButti K."/>
            <person name="Lindquist E."/>
            <person name="Lipzen A."/>
            <person name="Maire R."/>
            <person name="Meier B."/>
            <person name="Mihaltcheva S."/>
            <person name="Molinier V."/>
            <person name="Murat C."/>
            <person name="Poggeler S."/>
            <person name="Quandt C.A."/>
            <person name="Sperisen C."/>
            <person name="Tritt A."/>
            <person name="Tisserant E."/>
            <person name="Crous P.W."/>
            <person name="Henrissat B."/>
            <person name="Nehls U."/>
            <person name="Egli S."/>
            <person name="Spatafora J.W."/>
            <person name="Grigoriev I.V."/>
            <person name="Martin F.M."/>
        </authorList>
    </citation>
    <scope>NUCLEOTIDE SEQUENCE [LARGE SCALE GENOMIC DNA]</scope>
    <source>
        <strain evidence="2 3">CBS 459.81</strain>
    </source>
</reference>
<evidence type="ECO:0000313" key="3">
    <source>
        <dbReference type="Proteomes" id="UP000250266"/>
    </source>
</evidence>
<gene>
    <name evidence="2" type="ORF">K432DRAFT_208036</name>
</gene>
<dbReference type="Pfam" id="PF20978">
    <property type="entry name" value="Gta3"/>
    <property type="match status" value="1"/>
</dbReference>
<feature type="domain" description="Glutamyl-tRNA amidotransferase complex subunit Gta3" evidence="1">
    <location>
        <begin position="68"/>
        <end position="121"/>
    </location>
</feature>
<dbReference type="OrthoDB" id="5522061at2759"/>
<dbReference type="Proteomes" id="UP000250266">
    <property type="component" value="Unassembled WGS sequence"/>
</dbReference>
<organism evidence="2 3">
    <name type="scientific">Lepidopterella palustris CBS 459.81</name>
    <dbReference type="NCBI Taxonomy" id="1314670"/>
    <lineage>
        <taxon>Eukaryota</taxon>
        <taxon>Fungi</taxon>
        <taxon>Dikarya</taxon>
        <taxon>Ascomycota</taxon>
        <taxon>Pezizomycotina</taxon>
        <taxon>Dothideomycetes</taxon>
        <taxon>Pleosporomycetidae</taxon>
        <taxon>Mytilinidiales</taxon>
        <taxon>Argynnaceae</taxon>
        <taxon>Lepidopterella</taxon>
    </lineage>
</organism>
<keyword evidence="3" id="KW-1185">Reference proteome</keyword>
<sequence>MAVRHWFNYVQALPRPLQFRLYSTFRPSPCSGRHNSSSSVADLEQLLSKPTWSVQSLLPSSTQETDAPAISSKQLHHLLRLSALPLPENPEEESKMLKTLSSQLHFVREIQQLDTKSVDPLRAIRDETLAASEEQTVTLAAVKEALAREDVVGKHHKRIRRKTTPVDAKDAEDWDVLGYTERKSGKYFIVDSGKS</sequence>
<dbReference type="GO" id="GO:0070681">
    <property type="term" value="P:glutaminyl-tRNAGln biosynthesis via transamidation"/>
    <property type="evidence" value="ECO:0007669"/>
    <property type="project" value="TreeGrafter"/>
</dbReference>
<dbReference type="InterPro" id="IPR036113">
    <property type="entry name" value="Asp/Glu-ADT_sf_sub_c"/>
</dbReference>
<dbReference type="AlphaFoldDB" id="A0A8E2DYX6"/>